<sequence>MAFFVVNFGYSKADYMALTEVEKAFIRKEFERKTITDATYLRDSVLNAVSNAMRKKGSKFQELFKKKQAKADVEFNEQAIDVVIEVEDRDGKSWVDKIYHANGLRTPKGGN</sequence>
<dbReference type="AlphaFoldDB" id="A0A242CI97"/>
<evidence type="ECO:0000313" key="1">
    <source>
        <dbReference type="EMBL" id="OTO09630.1"/>
    </source>
</evidence>
<comment type="caution">
    <text evidence="1">The sequence shown here is derived from an EMBL/GenBank/DDBJ whole genome shotgun (WGS) entry which is preliminary data.</text>
</comment>
<accession>A0A242CI97</accession>
<name>A0A242CI97_9ENTE</name>
<gene>
    <name evidence="1" type="ORF">A5880_000309</name>
</gene>
<dbReference type="EMBL" id="NGLE01000001">
    <property type="protein sequence ID" value="OTO09630.1"/>
    <property type="molecule type" value="Genomic_DNA"/>
</dbReference>
<reference evidence="1" key="1">
    <citation type="submission" date="2017-05" db="EMBL/GenBank/DDBJ databases">
        <title>The Genome Sequence of Enterococcus sp. 4G2_DIV0659.</title>
        <authorList>
            <consortium name="The Broad Institute Genomics Platform"/>
            <consortium name="The Broad Institute Genomic Center for Infectious Diseases"/>
            <person name="Earl A."/>
            <person name="Manson A."/>
            <person name="Schwartman J."/>
            <person name="Gilmore M."/>
            <person name="Abouelleil A."/>
            <person name="Cao P."/>
            <person name="Chapman S."/>
            <person name="Cusick C."/>
            <person name="Shea T."/>
            <person name="Young S."/>
            <person name="Neafsey D."/>
            <person name="Nusbaum C."/>
            <person name="Birren B."/>
        </authorList>
    </citation>
    <scope>NUCLEOTIDE SEQUENCE [LARGE SCALE GENOMIC DNA]</scope>
    <source>
        <strain evidence="1">4G2_DIV0659</strain>
    </source>
</reference>
<protein>
    <submittedName>
        <fullName evidence="1">Uncharacterized protein</fullName>
    </submittedName>
</protein>
<dbReference type="STRING" id="1834181.A5880_000309"/>
<organism evidence="1">
    <name type="scientific">Candidatus Enterococcus mansonii</name>
    <dbReference type="NCBI Taxonomy" id="1834181"/>
    <lineage>
        <taxon>Bacteria</taxon>
        <taxon>Bacillati</taxon>
        <taxon>Bacillota</taxon>
        <taxon>Bacilli</taxon>
        <taxon>Lactobacillales</taxon>
        <taxon>Enterococcaceae</taxon>
        <taxon>Enterococcus</taxon>
    </lineage>
</organism>
<proteinExistence type="predicted"/>